<evidence type="ECO:0000256" key="3">
    <source>
        <dbReference type="ARBA" id="ARBA00022801"/>
    </source>
</evidence>
<dbReference type="Proteomes" id="UP000553193">
    <property type="component" value="Unassembled WGS sequence"/>
</dbReference>
<evidence type="ECO:0000256" key="1">
    <source>
        <dbReference type="ARBA" id="ARBA00001947"/>
    </source>
</evidence>
<comment type="cofactor">
    <cofactor evidence="1">
        <name>Zn(2+)</name>
        <dbReference type="ChEBI" id="CHEBI:29105"/>
    </cofactor>
</comment>
<protein>
    <recommendedName>
        <fullName evidence="5">Succinylglutamate desuccinylase/Aspartoacylase catalytic domain-containing protein</fullName>
    </recommendedName>
</protein>
<dbReference type="PANTHER" id="PTHR15162:SF7">
    <property type="entry name" value="SUCCINYLGLUTAMATE DESUCCINYLASE"/>
    <property type="match status" value="1"/>
</dbReference>
<proteinExistence type="predicted"/>
<dbReference type="InterPro" id="IPR050178">
    <property type="entry name" value="AspA/AstE_fam"/>
</dbReference>
<evidence type="ECO:0000256" key="2">
    <source>
        <dbReference type="ARBA" id="ARBA00022723"/>
    </source>
</evidence>
<dbReference type="SUPFAM" id="SSF53187">
    <property type="entry name" value="Zn-dependent exopeptidases"/>
    <property type="match status" value="1"/>
</dbReference>
<dbReference type="GO" id="GO:0005829">
    <property type="term" value="C:cytosol"/>
    <property type="evidence" value="ECO:0007669"/>
    <property type="project" value="TreeGrafter"/>
</dbReference>
<evidence type="ECO:0000313" key="7">
    <source>
        <dbReference type="Proteomes" id="UP000553193"/>
    </source>
</evidence>
<sequence length="329" mass="35271">MSPPQPTPLAALLDEAGAPPRSLVLRAPDIGPWRAGNGIPGVWSFAAEAPGPHVCVMALTHGNEIAGGIVLDRLLRAATRPAAGRLTLVFANLDAFSRFDPDDPTASRFLEEDMNRLWDIEVLEGPRRSAELRRARALRPVLDTADVVLDLHSMLWPSDPLFLVSGRSPAVELATRVGVPPLVVADMGHVAGSRVIDYGPFGQPGSGRRGLLLEGGWHWEKATVARMERVTRRLLHETGVLPGAPLAPDAPPPRQAQVTHTVTARTTEFTFTRPWRGGEAVPRAGTLIAMDGGAEVRTPHDDCLLVLPSLLPQPGQTAVRLARLVPPPG</sequence>
<evidence type="ECO:0000256" key="4">
    <source>
        <dbReference type="ARBA" id="ARBA00022833"/>
    </source>
</evidence>
<dbReference type="InterPro" id="IPR055438">
    <property type="entry name" value="AstE_AspA_cat"/>
</dbReference>
<keyword evidence="3" id="KW-0378">Hydrolase</keyword>
<gene>
    <name evidence="6" type="ORF">GGQ83_000930</name>
</gene>
<evidence type="ECO:0000313" key="6">
    <source>
        <dbReference type="EMBL" id="MBB3897504.1"/>
    </source>
</evidence>
<name>A0A840AB62_9PROT</name>
<dbReference type="GO" id="GO:0016788">
    <property type="term" value="F:hydrolase activity, acting on ester bonds"/>
    <property type="evidence" value="ECO:0007669"/>
    <property type="project" value="InterPro"/>
</dbReference>
<dbReference type="GO" id="GO:0046872">
    <property type="term" value="F:metal ion binding"/>
    <property type="evidence" value="ECO:0007669"/>
    <property type="project" value="UniProtKB-KW"/>
</dbReference>
<keyword evidence="7" id="KW-1185">Reference proteome</keyword>
<evidence type="ECO:0000259" key="5">
    <source>
        <dbReference type="Pfam" id="PF24827"/>
    </source>
</evidence>
<comment type="caution">
    <text evidence="6">The sequence shown here is derived from an EMBL/GenBank/DDBJ whole genome shotgun (WGS) entry which is preliminary data.</text>
</comment>
<dbReference type="Gene3D" id="3.40.630.10">
    <property type="entry name" value="Zn peptidases"/>
    <property type="match status" value="1"/>
</dbReference>
<reference evidence="6 7" key="1">
    <citation type="submission" date="2020-08" db="EMBL/GenBank/DDBJ databases">
        <title>Genomic Encyclopedia of Type Strains, Phase IV (KMG-IV): sequencing the most valuable type-strain genomes for metagenomic binning, comparative biology and taxonomic classification.</title>
        <authorList>
            <person name="Goeker M."/>
        </authorList>
    </citation>
    <scope>NUCLEOTIDE SEQUENCE [LARGE SCALE GENOMIC DNA]</scope>
    <source>
        <strain evidence="6 7">DSM 19979</strain>
    </source>
</reference>
<dbReference type="EMBL" id="JACIDJ010000001">
    <property type="protein sequence ID" value="MBB3897504.1"/>
    <property type="molecule type" value="Genomic_DNA"/>
</dbReference>
<feature type="domain" description="Succinylglutamate desuccinylase/Aspartoacylase catalytic" evidence="5">
    <location>
        <begin position="50"/>
        <end position="153"/>
    </location>
</feature>
<dbReference type="Pfam" id="PF24827">
    <property type="entry name" value="AstE_AspA_cat"/>
    <property type="match status" value="1"/>
</dbReference>
<dbReference type="RefSeq" id="WP_184382415.1">
    <property type="nucleotide sequence ID" value="NZ_JACIDJ010000001.1"/>
</dbReference>
<accession>A0A840AB62</accession>
<keyword evidence="4" id="KW-0862">Zinc</keyword>
<organism evidence="6 7">
    <name type="scientific">Roseococcus suduntuyensis</name>
    <dbReference type="NCBI Taxonomy" id="455361"/>
    <lineage>
        <taxon>Bacteria</taxon>
        <taxon>Pseudomonadati</taxon>
        <taxon>Pseudomonadota</taxon>
        <taxon>Alphaproteobacteria</taxon>
        <taxon>Acetobacterales</taxon>
        <taxon>Roseomonadaceae</taxon>
        <taxon>Roseococcus</taxon>
    </lineage>
</organism>
<dbReference type="PANTHER" id="PTHR15162">
    <property type="entry name" value="ASPARTOACYLASE"/>
    <property type="match status" value="1"/>
</dbReference>
<dbReference type="AlphaFoldDB" id="A0A840AB62"/>
<keyword evidence="2" id="KW-0479">Metal-binding</keyword>